<dbReference type="EMBL" id="JHEG02000058">
    <property type="protein sequence ID" value="KIE08741.1"/>
    <property type="molecule type" value="Genomic_DNA"/>
</dbReference>
<gene>
    <name evidence="2" type="ORF">DA73_0229915</name>
    <name evidence="1" type="ORF">DA73_0400009050</name>
</gene>
<evidence type="ECO:0000313" key="1">
    <source>
        <dbReference type="EMBL" id="KAF3885591.1"/>
    </source>
</evidence>
<dbReference type="RefSeq" id="WP_038080233.1">
    <property type="nucleotide sequence ID" value="NZ_JHEG04000001.1"/>
</dbReference>
<evidence type="ECO:0000313" key="3">
    <source>
        <dbReference type="Proteomes" id="UP000029738"/>
    </source>
</evidence>
<reference evidence="2" key="1">
    <citation type="journal article" date="2015" name="Genome Announc.">
        <title>Draft Genome Sequence of Tolypothrix boutellei Strain VB521301.</title>
        <authorList>
            <person name="Chandrababunaidu M.M."/>
            <person name="Singh D."/>
            <person name="Sen D."/>
            <person name="Bhan S."/>
            <person name="Das S."/>
            <person name="Gupta A."/>
            <person name="Adhikary S.P."/>
            <person name="Tripathy S."/>
        </authorList>
    </citation>
    <scope>NUCLEOTIDE SEQUENCE</scope>
    <source>
        <strain evidence="2">VB521301</strain>
    </source>
</reference>
<dbReference type="OrthoDB" id="518124at2"/>
<accession>A0A0C1N857</accession>
<comment type="caution">
    <text evidence="2">The sequence shown here is derived from an EMBL/GenBank/DDBJ whole genome shotgun (WGS) entry which is preliminary data.</text>
</comment>
<name>A0A0C1N857_9CYAN</name>
<dbReference type="Proteomes" id="UP000029738">
    <property type="component" value="Unassembled WGS sequence"/>
</dbReference>
<evidence type="ECO:0000313" key="2">
    <source>
        <dbReference type="EMBL" id="KIE08741.1"/>
    </source>
</evidence>
<keyword evidence="3" id="KW-1185">Reference proteome</keyword>
<organism evidence="2">
    <name type="scientific">Tolypothrix bouteillei VB521301</name>
    <dbReference type="NCBI Taxonomy" id="1479485"/>
    <lineage>
        <taxon>Bacteria</taxon>
        <taxon>Bacillati</taxon>
        <taxon>Cyanobacteriota</taxon>
        <taxon>Cyanophyceae</taxon>
        <taxon>Nostocales</taxon>
        <taxon>Tolypothrichaceae</taxon>
        <taxon>Tolypothrix</taxon>
    </lineage>
</organism>
<sequence length="208" mass="23202">MAYSDFNLPNVKESFGLTLDETGNLFGNVKPVPPSETLRTILSDYIPLATSIATEKARSEFLIAPILAETRKLLKNQISLFSGNEFNVDATKGLQGFCDYIISYSQEQLFISAPVTVIFEAKKEDINGGFGQCIAAMVGAQLFNQSQENDVERIYGSVTTGTNWRFLFIEKTTVYIDSVEYYIKEADKILGILLQPFQPILNTLATRE</sequence>
<protein>
    <submittedName>
        <fullName evidence="2">Uncharacterized protein</fullName>
    </submittedName>
</protein>
<dbReference type="EMBL" id="JHEG04000001">
    <property type="protein sequence ID" value="KAF3885591.1"/>
    <property type="molecule type" value="Genomic_DNA"/>
</dbReference>
<reference evidence="1" key="2">
    <citation type="submission" date="2019-11" db="EMBL/GenBank/DDBJ databases">
        <title>Improved Assembly of Tolypothrix boutellei genome.</title>
        <authorList>
            <person name="Sarangi A.N."/>
            <person name="Mukherjee M."/>
            <person name="Ghosh S."/>
            <person name="Singh D."/>
            <person name="Das A."/>
            <person name="Kant S."/>
            <person name="Prusty A."/>
            <person name="Tripathy S."/>
        </authorList>
    </citation>
    <scope>NUCLEOTIDE SEQUENCE</scope>
    <source>
        <strain evidence="1">VB521301</strain>
    </source>
</reference>
<dbReference type="AlphaFoldDB" id="A0A0C1N857"/>
<proteinExistence type="predicted"/>
<dbReference type="STRING" id="1479485.DA73_0229915"/>